<dbReference type="GeneID" id="92927260"/>
<evidence type="ECO:0000259" key="1">
    <source>
        <dbReference type="Pfam" id="PF20041"/>
    </source>
</evidence>
<dbReference type="SUPFAM" id="SSF74853">
    <property type="entry name" value="Lamin A/C globular tail domain"/>
    <property type="match status" value="1"/>
</dbReference>
<evidence type="ECO:0000313" key="3">
    <source>
        <dbReference type="Proteomes" id="UP000269493"/>
    </source>
</evidence>
<name>A0A495WH60_9BACT</name>
<keyword evidence="3" id="KW-1185">Reference proteome</keyword>
<dbReference type="Proteomes" id="UP000269493">
    <property type="component" value="Unassembled WGS sequence"/>
</dbReference>
<reference evidence="2 3" key="1">
    <citation type="submission" date="2018-10" db="EMBL/GenBank/DDBJ databases">
        <title>Genomic Encyclopedia of Archaeal and Bacterial Type Strains, Phase II (KMG-II): from individual species to whole genera.</title>
        <authorList>
            <person name="Goeker M."/>
        </authorList>
    </citation>
    <scope>NUCLEOTIDE SEQUENCE [LARGE SCALE GENOMIC DNA]</scope>
    <source>
        <strain evidence="2 3">NSB1</strain>
    </source>
</reference>
<gene>
    <name evidence="2" type="ORF">BC742_0100</name>
</gene>
<dbReference type="InterPro" id="IPR045619">
    <property type="entry name" value="DUF6443"/>
</dbReference>
<dbReference type="InterPro" id="IPR036415">
    <property type="entry name" value="Lamin_tail_dom_sf"/>
</dbReference>
<organism evidence="2 3">
    <name type="scientific">Coprobacter fastidiosus NSB1 = JCM 33896</name>
    <dbReference type="NCBI Taxonomy" id="1349822"/>
    <lineage>
        <taxon>Bacteria</taxon>
        <taxon>Pseudomonadati</taxon>
        <taxon>Bacteroidota</taxon>
        <taxon>Bacteroidia</taxon>
        <taxon>Bacteroidales</taxon>
        <taxon>Barnesiellaceae</taxon>
        <taxon>Coprobacter</taxon>
    </lineage>
</organism>
<sequence length="1627" mass="186696">MKRCILGVITFFLSVQYGISIDIASYTFNNYGEICQGVYTINEDPFNNITEIAVTANRRMGIKIDMCGSTDYAITRIEIRKGDEVIATSEMSRTCYAPEITGILEAYYPYKIRLYIDTQIAPYPITAAVRAESFRPQDGINGYEQPVYIEEIKEGLFSSKQYNTYNYTSTFPGTNPDCGDIVYKINISGNIPMKIHLETDFITESSTSKNTCIRAYSENNIENPIFTETNTFDQVLPPGIYYIVAESNEPDIYDGFINIYFYGYYTQNTPPTYNPIYISRYDNKTILFDACNSDYNNNGLKDAKFKINIDRGEGVPVSIKTSQAVNMYMYNDTLRQLFVKKTNNLKVILKEGDYYLILEKDITNKGTVKVDFGFSYPDDYLLITEIFHSIPSSIAANNQGQFIEFYNPTERPIEMKDWKVKSEFLNEEFQFPDTLIIPPKGMLLSVYRQDNQFQITDIFPQLKENEKRIVIYRNTFLMTDKVPDIKLYDWKDKCVDQIDMKKDSVLFSLNTSSDINSCRSVQRCNSLVKNGSSKFFASFFKNGQVSPLSLYFDLNPSDENIPSMDESPEINLPINYTGKNAITSVIMTKESKDLESIHITSDNSLTNIQYFDGLGRIIQNIEKNISPSGADLISTIEYDNMGNAVKEWVKTPVPSNNGAYFQGFISVAQSFHNEEEPYTEKIYDDTPLGHCHLIKYPKDLGRYSEDYTLNGLWLPDETVNKYEITNNGIKKNGTYDANLLLNKNVFDNLTETYNFTDKTGRTVLIRYPDIFQGNYDTYFIYDQYGNLRYVLPPLAVEKMTGTEYTLSTGNPLDLYAYIYEYDHRNRMIKKKLPGAEPIYIIYDKADRPILTQDGNQRERNEWSFVKYDNLSRPLLTGTLTDNRSVAKLRTVYADMLVSEIFTGNSGEYGGYSNECPMGDLNILTINYYDNYNFLKLTDSHSNRLAYDSQTTGDKIHTDSQGLLTGSIVASFDKSVPNKVTVHYYDRKGREIQTRSNNHLTGYDITNTEYSFTGKPVRIEKSHSSSILNNPVKEIYTYTYDNAERPTGIKLQIDNLAEKQINRITYDELGQVKNKELTDNVSINYHYDIINRIDTLNAAPYFSEKIGYRYKNIASIAWTSASRPEKQSYGFSYNNRGWLTSAGFTPDSLNFYSTSYTHDRNGNITHLERKGIIGKELFTYDDGSQAWVDKYGYINHLTFTHNGNQLKSVQQPDSIYDINIGNMVEEETEFFYDNNGNLVQDKNRSIDNIDYNILNLPNNISFKEKGLNIGFSYDAVGRKLKARYGTSAHNLFVPVGNTMPVSENDMQYTDSTDYCGNYLYENGALSKIYIPDGYIKVGKGNGSEPEYTFYQYIHDHQGNIRAVLNGNRLCYNYDYYPEGAMHGDIDGLEPQTDDRKRYNGKEHETMHGLGWYDYSARWYDPRLTVRFTTPDPKTEEFYDLSPYIYCGGDPVNYIDPDGMKLLYANGVSENFKTKFSLTIQFMNRMGSSGIIKAINDRPEIIYISEKKGQSSFNPKTNTIEWDPNLGVLTNNNIIISPATVLNHEADHALQEYIHPIQKREDLKSSDIRYKNKEEKRVITGSEQETALKHGEIKKGEITRTDHEGIRYYTKSPISTKSKFEINVIAKPK</sequence>
<dbReference type="EMBL" id="RBXN01000001">
    <property type="protein sequence ID" value="RKT61061.1"/>
    <property type="molecule type" value="Genomic_DNA"/>
</dbReference>
<dbReference type="InterPro" id="IPR050708">
    <property type="entry name" value="T6SS_VgrG/RHS"/>
</dbReference>
<feature type="domain" description="DUF6443" evidence="1">
    <location>
        <begin position="588"/>
        <end position="689"/>
    </location>
</feature>
<protein>
    <submittedName>
        <fullName evidence="2">RHS repeat-associated protein</fullName>
    </submittedName>
</protein>
<dbReference type="InterPro" id="IPR022385">
    <property type="entry name" value="Rhs_assc_core"/>
</dbReference>
<comment type="caution">
    <text evidence="2">The sequence shown here is derived from an EMBL/GenBank/DDBJ whole genome shotgun (WGS) entry which is preliminary data.</text>
</comment>
<dbReference type="NCBIfam" id="TIGR03696">
    <property type="entry name" value="Rhs_assc_core"/>
    <property type="match status" value="1"/>
</dbReference>
<dbReference type="PANTHER" id="PTHR32305:SF15">
    <property type="entry name" value="PROTEIN RHSA-RELATED"/>
    <property type="match status" value="1"/>
</dbReference>
<dbReference type="RefSeq" id="WP_022599624.1">
    <property type="nucleotide sequence ID" value="NZ_KI440778.1"/>
</dbReference>
<dbReference type="PANTHER" id="PTHR32305">
    <property type="match status" value="1"/>
</dbReference>
<evidence type="ECO:0000313" key="2">
    <source>
        <dbReference type="EMBL" id="RKT61061.1"/>
    </source>
</evidence>
<proteinExistence type="predicted"/>
<accession>A0A495WH60</accession>
<dbReference type="Pfam" id="PF20041">
    <property type="entry name" value="DUF6443"/>
    <property type="match status" value="1"/>
</dbReference>
<dbReference type="OrthoDB" id="976756at2"/>
<dbReference type="Gene3D" id="2.180.10.10">
    <property type="entry name" value="RHS repeat-associated core"/>
    <property type="match status" value="1"/>
</dbReference>